<evidence type="ECO:0000313" key="13">
    <source>
        <dbReference type="Proteomes" id="UP000467841"/>
    </source>
</evidence>
<dbReference type="PRINTS" id="PR00463">
    <property type="entry name" value="EP450I"/>
</dbReference>
<dbReference type="GO" id="GO:0020037">
    <property type="term" value="F:heme binding"/>
    <property type="evidence" value="ECO:0007669"/>
    <property type="project" value="InterPro"/>
</dbReference>
<comment type="similarity">
    <text evidence="2 9">Belongs to the cytochrome P450 family.</text>
</comment>
<dbReference type="AlphaFoldDB" id="A0A6D2LQG2"/>
<sequence length="502" mass="57393">MAVIWLLSLSFLIFILLAAVVKHTKRWRLPPSPPGLPIIGNLHQLGELPHQSLWKLSKKYGPVMLLKLGRASTVVVSTPETAKQVLKDYDLHCCSRPSVEGTRKLSYNYCDIAFSKFDDYWKELRKLCVKEIFNTKRVHSMQPIKEMEMKKLINSITESAFEKTPVNLSEKFLSLNVGVICKAAFGVSFQGSVLDNEKFPDLVHEALEMLGSFSASDFFPYIGWIVDWFTGLHARRERSVRDLDAFYEQMIGLHVQKNREGRGEDDFVDLLLRLEKEEAVLGYGKLTRNHIKGVLMNILLGGINTSAISMTWAMAELARNPRVMKKVQSEIRDKIGGNYNKSRIISLDETDQLHYLKMVIKETWRSHPVSPLLVPREVTSEFKINGYTIQPKTRLHVNVWAIGRDPEVWKDPEEFIPERFMDCDIDVKGQHFELLPFGGGRRICPAVYMGTTNVEFALANLLYHFDWKLPQGVEDIDMDEGSGLTSHKKHDLLLAPVNYSDL</sequence>
<dbReference type="InterPro" id="IPR001128">
    <property type="entry name" value="Cyt_P450"/>
</dbReference>
<evidence type="ECO:0000256" key="2">
    <source>
        <dbReference type="ARBA" id="ARBA00010617"/>
    </source>
</evidence>
<comment type="cofactor">
    <cofactor evidence="1 8">
        <name>heme</name>
        <dbReference type="ChEBI" id="CHEBI:30413"/>
    </cofactor>
</comment>
<evidence type="ECO:0000256" key="1">
    <source>
        <dbReference type="ARBA" id="ARBA00001971"/>
    </source>
</evidence>
<protein>
    <recommendedName>
        <fullName evidence="14">Cytochrome P450</fullName>
    </recommendedName>
</protein>
<dbReference type="EMBL" id="CACVBM020001940">
    <property type="protein sequence ID" value="CAA7062427.1"/>
    <property type="molecule type" value="Genomic_DNA"/>
</dbReference>
<keyword evidence="13" id="KW-1185">Reference proteome</keyword>
<keyword evidence="7 9" id="KW-0503">Monooxygenase</keyword>
<evidence type="ECO:0000256" key="8">
    <source>
        <dbReference type="PIRSR" id="PIRSR602401-1"/>
    </source>
</evidence>
<gene>
    <name evidence="12" type="ORF">MERR_LOCUS49663</name>
</gene>
<dbReference type="Proteomes" id="UP000467841">
    <property type="component" value="Unassembled WGS sequence"/>
</dbReference>
<keyword evidence="4 8" id="KW-0479">Metal-binding</keyword>
<feature type="binding site" description="axial binding residue" evidence="8">
    <location>
        <position position="444"/>
    </location>
    <ligand>
        <name>heme</name>
        <dbReference type="ChEBI" id="CHEBI:30413"/>
    </ligand>
    <ligandPart>
        <name>Fe</name>
        <dbReference type="ChEBI" id="CHEBI:18248"/>
    </ligandPart>
</feature>
<dbReference type="FunFam" id="1.10.630.10:FF:000011">
    <property type="entry name" value="Cytochrome P450 83B1"/>
    <property type="match status" value="1"/>
</dbReference>
<evidence type="ECO:0000256" key="3">
    <source>
        <dbReference type="ARBA" id="ARBA00022617"/>
    </source>
</evidence>
<keyword evidence="3 8" id="KW-0349">Heme</keyword>
<reference evidence="12" key="1">
    <citation type="submission" date="2020-01" db="EMBL/GenBank/DDBJ databases">
        <authorList>
            <person name="Mishra B."/>
        </authorList>
    </citation>
    <scope>NUCLEOTIDE SEQUENCE [LARGE SCALE GENOMIC DNA]</scope>
</reference>
<keyword evidence="5 9" id="KW-0560">Oxidoreductase</keyword>
<dbReference type="Gene3D" id="1.10.630.10">
    <property type="entry name" value="Cytochrome P450"/>
    <property type="match status" value="1"/>
</dbReference>
<dbReference type="SUPFAM" id="SSF48264">
    <property type="entry name" value="Cytochrome P450"/>
    <property type="match status" value="1"/>
</dbReference>
<dbReference type="PANTHER" id="PTHR47955">
    <property type="entry name" value="CYTOCHROME P450 FAMILY 71 PROTEIN"/>
    <property type="match status" value="1"/>
</dbReference>
<keyword evidence="6 8" id="KW-0408">Iron</keyword>
<proteinExistence type="inferred from homology"/>
<keyword evidence="10" id="KW-1133">Transmembrane helix</keyword>
<dbReference type="InterPro" id="IPR002401">
    <property type="entry name" value="Cyt_P450_E_grp-I"/>
</dbReference>
<keyword evidence="10" id="KW-0812">Transmembrane</keyword>
<evidence type="ECO:0000256" key="4">
    <source>
        <dbReference type="ARBA" id="ARBA00022723"/>
    </source>
</evidence>
<dbReference type="GO" id="GO:0016705">
    <property type="term" value="F:oxidoreductase activity, acting on paired donors, with incorporation or reduction of molecular oxygen"/>
    <property type="evidence" value="ECO:0007669"/>
    <property type="project" value="InterPro"/>
</dbReference>
<evidence type="ECO:0000256" key="6">
    <source>
        <dbReference type="ARBA" id="ARBA00023004"/>
    </source>
</evidence>
<dbReference type="PRINTS" id="PR00385">
    <property type="entry name" value="P450"/>
</dbReference>
<evidence type="ECO:0008006" key="14">
    <source>
        <dbReference type="Google" id="ProtNLM"/>
    </source>
</evidence>
<dbReference type="PANTHER" id="PTHR47955:SF19">
    <property type="entry name" value="CYTOCHROME P450 71A9-LIKE ISOFORM X1"/>
    <property type="match status" value="1"/>
</dbReference>
<dbReference type="InterPro" id="IPR036396">
    <property type="entry name" value="Cyt_P450_sf"/>
</dbReference>
<dbReference type="OrthoDB" id="2789670at2759"/>
<accession>A0A6D2LQG2</accession>
<dbReference type="Pfam" id="PF00067">
    <property type="entry name" value="p450"/>
    <property type="match status" value="1"/>
</dbReference>
<name>A0A6D2LQG2_9BRAS</name>
<dbReference type="InterPro" id="IPR017972">
    <property type="entry name" value="Cyt_P450_CS"/>
</dbReference>
<dbReference type="PROSITE" id="PS00086">
    <property type="entry name" value="CYTOCHROME_P450"/>
    <property type="match status" value="1"/>
</dbReference>
<feature type="signal peptide" evidence="11">
    <location>
        <begin position="1"/>
        <end position="18"/>
    </location>
</feature>
<evidence type="ECO:0000256" key="5">
    <source>
        <dbReference type="ARBA" id="ARBA00023002"/>
    </source>
</evidence>
<dbReference type="CDD" id="cd11072">
    <property type="entry name" value="CYP71-like"/>
    <property type="match status" value="1"/>
</dbReference>
<evidence type="ECO:0000256" key="11">
    <source>
        <dbReference type="SAM" id="SignalP"/>
    </source>
</evidence>
<evidence type="ECO:0000256" key="9">
    <source>
        <dbReference type="RuleBase" id="RU000461"/>
    </source>
</evidence>
<feature type="transmembrane region" description="Helical" evidence="10">
    <location>
        <begin position="294"/>
        <end position="315"/>
    </location>
</feature>
<evidence type="ECO:0000256" key="7">
    <source>
        <dbReference type="ARBA" id="ARBA00023033"/>
    </source>
</evidence>
<keyword evidence="10" id="KW-0472">Membrane</keyword>
<dbReference type="GO" id="GO:0004497">
    <property type="term" value="F:monooxygenase activity"/>
    <property type="evidence" value="ECO:0007669"/>
    <property type="project" value="UniProtKB-KW"/>
</dbReference>
<evidence type="ECO:0000313" key="12">
    <source>
        <dbReference type="EMBL" id="CAA7062427.1"/>
    </source>
</evidence>
<keyword evidence="11" id="KW-0732">Signal</keyword>
<evidence type="ECO:0000256" key="10">
    <source>
        <dbReference type="SAM" id="Phobius"/>
    </source>
</evidence>
<organism evidence="12 13">
    <name type="scientific">Microthlaspi erraticum</name>
    <dbReference type="NCBI Taxonomy" id="1685480"/>
    <lineage>
        <taxon>Eukaryota</taxon>
        <taxon>Viridiplantae</taxon>
        <taxon>Streptophyta</taxon>
        <taxon>Embryophyta</taxon>
        <taxon>Tracheophyta</taxon>
        <taxon>Spermatophyta</taxon>
        <taxon>Magnoliopsida</taxon>
        <taxon>eudicotyledons</taxon>
        <taxon>Gunneridae</taxon>
        <taxon>Pentapetalae</taxon>
        <taxon>rosids</taxon>
        <taxon>malvids</taxon>
        <taxon>Brassicales</taxon>
        <taxon>Brassicaceae</taxon>
        <taxon>Coluteocarpeae</taxon>
        <taxon>Microthlaspi</taxon>
    </lineage>
</organism>
<feature type="chain" id="PRO_5025675076" description="Cytochrome P450" evidence="11">
    <location>
        <begin position="19"/>
        <end position="502"/>
    </location>
</feature>
<dbReference type="GO" id="GO:0005506">
    <property type="term" value="F:iron ion binding"/>
    <property type="evidence" value="ECO:0007669"/>
    <property type="project" value="InterPro"/>
</dbReference>
<comment type="caution">
    <text evidence="12">The sequence shown here is derived from an EMBL/GenBank/DDBJ whole genome shotgun (WGS) entry which is preliminary data.</text>
</comment>